<evidence type="ECO:0000256" key="1">
    <source>
        <dbReference type="SAM" id="SignalP"/>
    </source>
</evidence>
<dbReference type="InterPro" id="IPR000477">
    <property type="entry name" value="RT_dom"/>
</dbReference>
<organism evidence="3 4">
    <name type="scientific">Periplaneta americana</name>
    <name type="common">American cockroach</name>
    <name type="synonym">Blatta americana</name>
    <dbReference type="NCBI Taxonomy" id="6978"/>
    <lineage>
        <taxon>Eukaryota</taxon>
        <taxon>Metazoa</taxon>
        <taxon>Ecdysozoa</taxon>
        <taxon>Arthropoda</taxon>
        <taxon>Hexapoda</taxon>
        <taxon>Insecta</taxon>
        <taxon>Pterygota</taxon>
        <taxon>Neoptera</taxon>
        <taxon>Polyneoptera</taxon>
        <taxon>Dictyoptera</taxon>
        <taxon>Blattodea</taxon>
        <taxon>Blattoidea</taxon>
        <taxon>Blattidae</taxon>
        <taxon>Blattinae</taxon>
        <taxon>Periplaneta</taxon>
    </lineage>
</organism>
<feature type="signal peptide" evidence="1">
    <location>
        <begin position="1"/>
        <end position="19"/>
    </location>
</feature>
<accession>A0ABQ8SAG1</accession>
<dbReference type="Pfam" id="PF26215">
    <property type="entry name" value="HTH_animal"/>
    <property type="match status" value="1"/>
</dbReference>
<dbReference type="SUPFAM" id="SSF56672">
    <property type="entry name" value="DNA/RNA polymerases"/>
    <property type="match status" value="1"/>
</dbReference>
<dbReference type="Proteomes" id="UP001148838">
    <property type="component" value="Unassembled WGS sequence"/>
</dbReference>
<evidence type="ECO:0000313" key="3">
    <source>
        <dbReference type="EMBL" id="KAJ4430702.1"/>
    </source>
</evidence>
<dbReference type="Pfam" id="PF06017">
    <property type="entry name" value="Myosin_TH1"/>
    <property type="match status" value="1"/>
</dbReference>
<dbReference type="InterPro" id="IPR043502">
    <property type="entry name" value="DNA/RNA_pol_sf"/>
</dbReference>
<comment type="caution">
    <text evidence="3">The sequence shown here is derived from an EMBL/GenBank/DDBJ whole genome shotgun (WGS) entry which is preliminary data.</text>
</comment>
<keyword evidence="4" id="KW-1185">Reference proteome</keyword>
<dbReference type="PROSITE" id="PS50878">
    <property type="entry name" value="RT_POL"/>
    <property type="match status" value="1"/>
</dbReference>
<dbReference type="Pfam" id="PF00078">
    <property type="entry name" value="RVT_1"/>
    <property type="match status" value="1"/>
</dbReference>
<protein>
    <recommendedName>
        <fullName evidence="2">Reverse transcriptase domain-containing protein</fullName>
    </recommendedName>
</protein>
<gene>
    <name evidence="3" type="ORF">ANN_19293</name>
</gene>
<evidence type="ECO:0000313" key="4">
    <source>
        <dbReference type="Proteomes" id="UP001148838"/>
    </source>
</evidence>
<dbReference type="EMBL" id="JAJSOF020000031">
    <property type="protein sequence ID" value="KAJ4430702.1"/>
    <property type="molecule type" value="Genomic_DNA"/>
</dbReference>
<name>A0ABQ8SAG1_PERAM</name>
<evidence type="ECO:0000259" key="2">
    <source>
        <dbReference type="PROSITE" id="PS50878"/>
    </source>
</evidence>
<dbReference type="PANTHER" id="PTHR21301">
    <property type="entry name" value="REVERSE TRANSCRIPTASE"/>
    <property type="match status" value="1"/>
</dbReference>
<keyword evidence="1" id="KW-0732">Signal</keyword>
<proteinExistence type="predicted"/>
<feature type="domain" description="Reverse transcriptase" evidence="2">
    <location>
        <begin position="263"/>
        <end position="496"/>
    </location>
</feature>
<dbReference type="CDD" id="cd00304">
    <property type="entry name" value="RT_like"/>
    <property type="match status" value="1"/>
</dbReference>
<feature type="chain" id="PRO_5046575655" description="Reverse transcriptase domain-containing protein" evidence="1">
    <location>
        <begin position="20"/>
        <end position="973"/>
    </location>
</feature>
<dbReference type="PANTHER" id="PTHR21301:SF11">
    <property type="entry name" value="GIY-YIG DOMAIN-CONTAINING PROTEIN"/>
    <property type="match status" value="1"/>
</dbReference>
<dbReference type="InterPro" id="IPR010926">
    <property type="entry name" value="Myosin_TH1"/>
</dbReference>
<sequence>MRWMMPSLASACWSTAVSTRPSSSANRVLFSSYIQKTNRFNKCADRALLVTDSAIYKLETKKFKAMKKGSPIHEGGSVLVHTRHGISSAMHEMTHQEIRRPNQIYRVSTAIRDQSHHNQPHDQQLDEATTSVLARGLNFIPAPKKIPVADIISNIEGAIHQLPPDSAEEIRREVARAVTKATIPKPNISREENRALQMLGKNDNLVVLPADEGNATVLLSSTQYQEKIDQLLNDPAYKILKKDPTSSVERRTNQLIKKSSLRTESKRLVSPSGSIPPRLYGLPKIHKPEVPLRPIVDAIGSPTYRLARYLTNLLQPLVGGCVHHVKNSTQSVQILDNIKVKPSDLLVSFDVVSLFTRVPLSEAMLLLSDQFPPDITELFRHTLTSTYFLQNNTYYEQIDGVAMGSPLSPAITNYYMEHLEHEILATAPLKPTHFFRYVDDMFVIWPHGQDTLPDFLRHINSQRPQIQFTMEVETNGKLPFLDILISRNNGSLGHAVYRKPTHTNLYLNANSLHHKAQQMGILNTLAHRAVSISDPEQLDTEFQHLKLTLQQNGYLAKDITASLNRARHKKQQQQPIMDSLEAEKPATACLPFTGKLSGKISRLLHKHGIKTIHKPPPKIRNKVRSVKDDLGLRVPGIYRIPCECDAAYIGQTGRTIAMRLSEHQRSIRLMQPEKSGLAEHCIEKSHRANFNNTEILVKCAGYWDRRVKEALAIAAERGNLNRDSGLQLSAAWAPAIKFLTARTMGRHQRRTCPPSPPTEAMISNVTGLSLSPGRDQLLVIHSNKGNDLVVALNTEPSHEDRVGELVGILCNRYQQVISLPVCIDQAHVGKVRKLKVNSQSSRTCLNSWDIKICAYKRSVRILGMSVRRDFTVSLFFIIAGYVMQNLSNGEQPLLESVASSAALVAVAQMEIVKLVSSRTCKEGLLLVDIMPHGTTINSDAYVATLKKLQARLSRVRRHQEKQDVLLLHNNAQP</sequence>
<dbReference type="CDD" id="cd10442">
    <property type="entry name" value="GIY-YIG_PLEs"/>
    <property type="match status" value="1"/>
</dbReference>
<reference evidence="3 4" key="1">
    <citation type="journal article" date="2022" name="Allergy">
        <title>Genome assembly and annotation of Periplaneta americana reveal a comprehensive cockroach allergen profile.</title>
        <authorList>
            <person name="Wang L."/>
            <person name="Xiong Q."/>
            <person name="Saelim N."/>
            <person name="Wang L."/>
            <person name="Nong W."/>
            <person name="Wan A.T."/>
            <person name="Shi M."/>
            <person name="Liu X."/>
            <person name="Cao Q."/>
            <person name="Hui J.H.L."/>
            <person name="Sookrung N."/>
            <person name="Leung T.F."/>
            <person name="Tungtrongchitr A."/>
            <person name="Tsui S.K.W."/>
        </authorList>
    </citation>
    <scope>NUCLEOTIDE SEQUENCE [LARGE SCALE GENOMIC DNA]</scope>
    <source>
        <strain evidence="3">PWHHKU_190912</strain>
    </source>
</reference>
<dbReference type="InterPro" id="IPR058912">
    <property type="entry name" value="HTH_animal"/>
</dbReference>